<organism evidence="1 2">
    <name type="scientific">Pseudoalteromonas caenipelagi</name>
    <dbReference type="NCBI Taxonomy" id="2726988"/>
    <lineage>
        <taxon>Bacteria</taxon>
        <taxon>Pseudomonadati</taxon>
        <taxon>Pseudomonadota</taxon>
        <taxon>Gammaproteobacteria</taxon>
        <taxon>Alteromonadales</taxon>
        <taxon>Pseudoalteromonadaceae</taxon>
        <taxon>Pseudoalteromonas</taxon>
    </lineage>
</organism>
<name>A0A849VC01_9GAMM</name>
<dbReference type="RefSeq" id="WP_171625654.1">
    <property type="nucleotide sequence ID" value="NZ_JABBPG010000003.1"/>
</dbReference>
<gene>
    <name evidence="1" type="ORF">HG263_08425</name>
</gene>
<evidence type="ECO:0000313" key="1">
    <source>
        <dbReference type="EMBL" id="NOU50565.1"/>
    </source>
</evidence>
<evidence type="ECO:0000313" key="2">
    <source>
        <dbReference type="Proteomes" id="UP000586305"/>
    </source>
</evidence>
<protein>
    <submittedName>
        <fullName evidence="1">DUF2496 domain-containing protein</fullName>
    </submittedName>
</protein>
<dbReference type="Pfam" id="PF10689">
    <property type="entry name" value="DUF2496"/>
    <property type="match status" value="1"/>
</dbReference>
<dbReference type="InterPro" id="IPR019630">
    <property type="entry name" value="DUF2496_YbaM-rel"/>
</dbReference>
<comment type="caution">
    <text evidence="1">The sequence shown here is derived from an EMBL/GenBank/DDBJ whole genome shotgun (WGS) entry which is preliminary data.</text>
</comment>
<proteinExistence type="predicted"/>
<reference evidence="1 2" key="1">
    <citation type="submission" date="2020-04" db="EMBL/GenBank/DDBJ databases">
        <title>Pseudoalteromonas caenipelagi sp. nov., isolated from a tidal flat.</title>
        <authorList>
            <person name="Park S."/>
            <person name="Yoon J.-H."/>
        </authorList>
    </citation>
    <scope>NUCLEOTIDE SEQUENCE [LARGE SCALE GENOMIC DNA]</scope>
    <source>
        <strain evidence="1 2">JBTF-M23</strain>
    </source>
</reference>
<keyword evidence="2" id="KW-1185">Reference proteome</keyword>
<sequence>MNIPLDNAPTHVKLAVDLILLLEQNEVPTEDALAALEIVRKDLEQKLVDSKKE</sequence>
<dbReference type="AlphaFoldDB" id="A0A849VC01"/>
<dbReference type="Proteomes" id="UP000586305">
    <property type="component" value="Unassembled WGS sequence"/>
</dbReference>
<dbReference type="EMBL" id="JABBPG010000003">
    <property type="protein sequence ID" value="NOU50565.1"/>
    <property type="molecule type" value="Genomic_DNA"/>
</dbReference>
<accession>A0A849VC01</accession>